<dbReference type="NCBIfam" id="NF004952">
    <property type="entry name" value="PRK06299.1-2"/>
    <property type="match status" value="1"/>
</dbReference>
<dbReference type="AlphaFoldDB" id="A0A1V1PBY5"/>
<dbReference type="PANTHER" id="PTHR10724:SF7">
    <property type="entry name" value="SMALL RIBOSOMAL SUBUNIT PROTEIN BS1C"/>
    <property type="match status" value="1"/>
</dbReference>
<dbReference type="Proteomes" id="UP000189670">
    <property type="component" value="Unassembled WGS sequence"/>
</dbReference>
<evidence type="ECO:0000259" key="10">
    <source>
        <dbReference type="PROSITE" id="PS50126"/>
    </source>
</evidence>
<dbReference type="GO" id="GO:0003729">
    <property type="term" value="F:mRNA binding"/>
    <property type="evidence" value="ECO:0007669"/>
    <property type="project" value="TreeGrafter"/>
</dbReference>
<sequence length="658" mass="73232">MKDEGKITISEESAMSDSPDTDEPNANIKDDATGASMEDENLIGMYEESCKRFEEGEVVSGKIVQIDKDVVLIDIGYKSEGQVPIEEFVDDKNQVTATVGDTVDVMVEYWDDEEEAVRLSKEKAAQIKVWEEIKTAFEGNETIEGVVVSRVKGGFSVDVGIKAFLPGSQADLRPLRNLDELVNQTLTFKVLKFNRKRSNIVLSRRAVLEEERQARRTATLSNIHEGKIVEGVIKNITEYGVFVDLGGIDGLLHITDISWGRVKHPSELFSVGQSIKVKVLGLDLDRERVSLGMKQLTEDPWIHAEEQFKIGTRVSGKIVSLTDYGAFVELEEGVEGLIHVSEMSWTRKIRHPAHFVSVGEEVETVVLDISPDNRRISLGMKQAIPNPWDVIGDKYPVGTTIEGRIKNITDFGLFIGIDEGIDGLVHISDISWTKRIKHPSEVYKKGQKVQAIVLDIDKGNERFSLGIKQLHPDPWETVGERYQVGTQVQGVVTNVTDFGVFLELEEGIEGLVHVSEISKEKIKTPVGQYEVGDEIKAMVVNINGKERRIGLSIKRLLMQDEHSILSDYVKNSNKPTSTFGELLGRNLKDQLEREKMAEAEALALASASENAPSTEKTDADITPENENTTDIEKEISEEEPPPVEEPVEKESEKLAEAA</sequence>
<dbReference type="FunFam" id="2.40.50.140:FF:000018">
    <property type="entry name" value="30S ribosomal protein S1"/>
    <property type="match status" value="1"/>
</dbReference>
<feature type="domain" description="S1 motif" evidence="10">
    <location>
        <begin position="398"/>
        <end position="468"/>
    </location>
</feature>
<feature type="domain" description="S1 motif" evidence="10">
    <location>
        <begin position="311"/>
        <end position="381"/>
    </location>
</feature>
<dbReference type="InterPro" id="IPR035104">
    <property type="entry name" value="Ribosomal_protein_S1-like"/>
</dbReference>
<feature type="domain" description="S1 motif" evidence="10">
    <location>
        <begin position="56"/>
        <end position="122"/>
    </location>
</feature>
<comment type="caution">
    <text evidence="11">The sequence shown here is derived from an EMBL/GenBank/DDBJ whole genome shotgun (WGS) entry which is preliminary data.</text>
</comment>
<organism evidence="11 12">
    <name type="scientific">Candidatus Magnetoglobus multicellularis str. Araruama</name>
    <dbReference type="NCBI Taxonomy" id="890399"/>
    <lineage>
        <taxon>Bacteria</taxon>
        <taxon>Pseudomonadati</taxon>
        <taxon>Thermodesulfobacteriota</taxon>
        <taxon>Desulfobacteria</taxon>
        <taxon>Desulfobacterales</taxon>
        <taxon>Desulfobacteraceae</taxon>
        <taxon>Candidatus Magnetoglobus</taxon>
    </lineage>
</organism>
<dbReference type="FunFam" id="2.40.50.140:FF:000103">
    <property type="entry name" value="protein RRP5 homolog"/>
    <property type="match status" value="1"/>
</dbReference>
<keyword evidence="3" id="KW-0694">RNA-binding</keyword>
<evidence type="ECO:0000256" key="6">
    <source>
        <dbReference type="ARBA" id="ARBA00025604"/>
    </source>
</evidence>
<dbReference type="InterPro" id="IPR012340">
    <property type="entry name" value="NA-bd_OB-fold"/>
</dbReference>
<reference evidence="12" key="1">
    <citation type="submission" date="2012-11" db="EMBL/GenBank/DDBJ databases">
        <authorList>
            <person name="Lucero-Rivera Y.E."/>
            <person name="Tovar-Ramirez D."/>
        </authorList>
    </citation>
    <scope>NUCLEOTIDE SEQUENCE [LARGE SCALE GENOMIC DNA]</scope>
    <source>
        <strain evidence="12">Araruama</strain>
    </source>
</reference>
<feature type="domain" description="S1 motif" evidence="10">
    <location>
        <begin position="226"/>
        <end position="294"/>
    </location>
</feature>
<keyword evidence="4 11" id="KW-0689">Ribosomal protein</keyword>
<evidence type="ECO:0000256" key="7">
    <source>
        <dbReference type="ARBA" id="ARBA00035293"/>
    </source>
</evidence>
<proteinExistence type="inferred from homology"/>
<dbReference type="GO" id="GO:0022627">
    <property type="term" value="C:cytosolic small ribosomal subunit"/>
    <property type="evidence" value="ECO:0007669"/>
    <property type="project" value="TreeGrafter"/>
</dbReference>
<dbReference type="PRINTS" id="PR00681">
    <property type="entry name" value="RIBOSOMALS1"/>
</dbReference>
<dbReference type="InterPro" id="IPR050437">
    <property type="entry name" value="Ribos_protein_bS1-like"/>
</dbReference>
<feature type="compositionally biased region" description="Basic and acidic residues" evidence="9">
    <location>
        <begin position="646"/>
        <end position="658"/>
    </location>
</feature>
<dbReference type="EMBL" id="ATBP01000150">
    <property type="protein sequence ID" value="ETR72412.1"/>
    <property type="molecule type" value="Genomic_DNA"/>
</dbReference>
<dbReference type="GO" id="GO:0003735">
    <property type="term" value="F:structural constituent of ribosome"/>
    <property type="evidence" value="ECO:0007669"/>
    <property type="project" value="InterPro"/>
</dbReference>
<feature type="domain" description="S1 motif" evidence="10">
    <location>
        <begin position="140"/>
        <end position="205"/>
    </location>
</feature>
<keyword evidence="5" id="KW-0687">Ribonucleoprotein</keyword>
<gene>
    <name evidence="11" type="primary">rpsA</name>
    <name evidence="11" type="ORF">OMM_01746</name>
</gene>
<dbReference type="GO" id="GO:0006412">
    <property type="term" value="P:translation"/>
    <property type="evidence" value="ECO:0007669"/>
    <property type="project" value="InterPro"/>
</dbReference>
<comment type="similarity">
    <text evidence="1">Belongs to the bacterial ribosomal protein bS1 family.</text>
</comment>
<evidence type="ECO:0000256" key="1">
    <source>
        <dbReference type="ARBA" id="ARBA00006767"/>
    </source>
</evidence>
<evidence type="ECO:0000313" key="11">
    <source>
        <dbReference type="EMBL" id="ETR72412.1"/>
    </source>
</evidence>
<evidence type="ECO:0000256" key="8">
    <source>
        <dbReference type="ARBA" id="ARBA00035517"/>
    </source>
</evidence>
<evidence type="ECO:0000256" key="5">
    <source>
        <dbReference type="ARBA" id="ARBA00023274"/>
    </source>
</evidence>
<dbReference type="Pfam" id="PF00575">
    <property type="entry name" value="S1"/>
    <property type="match status" value="6"/>
</dbReference>
<dbReference type="FunFam" id="2.40.50.140:FF:000011">
    <property type="entry name" value="30S ribosomal protein S1"/>
    <property type="match status" value="2"/>
</dbReference>
<evidence type="ECO:0000256" key="3">
    <source>
        <dbReference type="ARBA" id="ARBA00022884"/>
    </source>
</evidence>
<comment type="function">
    <text evidence="6">Binds mRNA; thus facilitating recognition of the initiation point. It is needed to translate mRNA with a short Shine-Dalgarno (SD) purine-rich sequence.</text>
</comment>
<dbReference type="CDD" id="cd04465">
    <property type="entry name" value="S1_RPS1_repeat_ec2_hs2"/>
    <property type="match status" value="1"/>
</dbReference>
<dbReference type="InterPro" id="IPR000110">
    <property type="entry name" value="Ribosomal_bS1"/>
</dbReference>
<feature type="region of interest" description="Disordered" evidence="9">
    <location>
        <begin position="1"/>
        <end position="36"/>
    </location>
</feature>
<dbReference type="PROSITE" id="PS50126">
    <property type="entry name" value="S1"/>
    <property type="match status" value="6"/>
</dbReference>
<dbReference type="InterPro" id="IPR003029">
    <property type="entry name" value="S1_domain"/>
</dbReference>
<dbReference type="CDD" id="cd05688">
    <property type="entry name" value="S1_RPS1_repeat_ec3"/>
    <property type="match status" value="1"/>
</dbReference>
<accession>A0A1V1PBY5</accession>
<keyword evidence="2" id="KW-0677">Repeat</keyword>
<evidence type="ECO:0000256" key="9">
    <source>
        <dbReference type="SAM" id="MobiDB-lite"/>
    </source>
</evidence>
<dbReference type="Gene3D" id="2.40.50.140">
    <property type="entry name" value="Nucleic acid-binding proteins"/>
    <property type="match status" value="6"/>
</dbReference>
<dbReference type="SMART" id="SM00316">
    <property type="entry name" value="S1"/>
    <property type="match status" value="6"/>
</dbReference>
<feature type="region of interest" description="Disordered" evidence="9">
    <location>
        <begin position="603"/>
        <end position="658"/>
    </location>
</feature>
<feature type="domain" description="S1 motif" evidence="10">
    <location>
        <begin position="485"/>
        <end position="554"/>
    </location>
</feature>
<dbReference type="CDD" id="cd05687">
    <property type="entry name" value="S1_RPS1_repeat_ec1_hs1"/>
    <property type="match status" value="1"/>
</dbReference>
<evidence type="ECO:0000256" key="2">
    <source>
        <dbReference type="ARBA" id="ARBA00022737"/>
    </source>
</evidence>
<evidence type="ECO:0000256" key="4">
    <source>
        <dbReference type="ARBA" id="ARBA00022980"/>
    </source>
</evidence>
<evidence type="ECO:0000313" key="12">
    <source>
        <dbReference type="Proteomes" id="UP000189670"/>
    </source>
</evidence>
<dbReference type="SUPFAM" id="SSF50249">
    <property type="entry name" value="Nucleic acid-binding proteins"/>
    <property type="match status" value="6"/>
</dbReference>
<dbReference type="PANTHER" id="PTHR10724">
    <property type="entry name" value="30S RIBOSOMAL PROTEIN S1"/>
    <property type="match status" value="1"/>
</dbReference>
<name>A0A1V1PBY5_9BACT</name>
<protein>
    <recommendedName>
        <fullName evidence="7">Small ribosomal subunit protein bS1</fullName>
    </recommendedName>
    <alternativeName>
        <fullName evidence="8">30S ribosomal protein S1</fullName>
    </alternativeName>
</protein>
<dbReference type="NCBIfam" id="TIGR00717">
    <property type="entry name" value="rpsA"/>
    <property type="match status" value="1"/>
</dbReference>
<feature type="compositionally biased region" description="Acidic residues" evidence="9">
    <location>
        <begin position="621"/>
        <end position="645"/>
    </location>
</feature>